<evidence type="ECO:0000313" key="2">
    <source>
        <dbReference type="EMBL" id="MEP1062444.1"/>
    </source>
</evidence>
<dbReference type="EMBL" id="JAMPLM010000066">
    <property type="protein sequence ID" value="MEP1062444.1"/>
    <property type="molecule type" value="Genomic_DNA"/>
</dbReference>
<organism evidence="2 3">
    <name type="scientific">Stenomitos frigidus AS-A4</name>
    <dbReference type="NCBI Taxonomy" id="2933935"/>
    <lineage>
        <taxon>Bacteria</taxon>
        <taxon>Bacillati</taxon>
        <taxon>Cyanobacteriota</taxon>
        <taxon>Cyanophyceae</taxon>
        <taxon>Leptolyngbyales</taxon>
        <taxon>Leptolyngbyaceae</taxon>
        <taxon>Stenomitos</taxon>
    </lineage>
</organism>
<comment type="caution">
    <text evidence="2">The sequence shown here is derived from an EMBL/GenBank/DDBJ whole genome shotgun (WGS) entry which is preliminary data.</text>
</comment>
<dbReference type="RefSeq" id="WP_190447559.1">
    <property type="nucleotide sequence ID" value="NZ_JAMPLM010000066.1"/>
</dbReference>
<evidence type="ECO:0000256" key="1">
    <source>
        <dbReference type="SAM" id="Coils"/>
    </source>
</evidence>
<feature type="coiled-coil region" evidence="1">
    <location>
        <begin position="87"/>
        <end position="114"/>
    </location>
</feature>
<keyword evidence="3" id="KW-1185">Reference proteome</keyword>
<keyword evidence="1" id="KW-0175">Coiled coil</keyword>
<accession>A0ABV0KW15</accession>
<dbReference type="Proteomes" id="UP001476950">
    <property type="component" value="Unassembled WGS sequence"/>
</dbReference>
<reference evidence="2 3" key="1">
    <citation type="submission" date="2022-04" db="EMBL/GenBank/DDBJ databases">
        <title>Positive selection, recombination, and allopatry shape intraspecific diversity of widespread and dominant cyanobacteria.</title>
        <authorList>
            <person name="Wei J."/>
            <person name="Shu W."/>
            <person name="Hu C."/>
        </authorList>
    </citation>
    <scope>NUCLEOTIDE SEQUENCE [LARGE SCALE GENOMIC DNA]</scope>
    <source>
        <strain evidence="2 3">AS-A4</strain>
    </source>
</reference>
<proteinExistence type="predicted"/>
<name>A0ABV0KW15_9CYAN</name>
<gene>
    <name evidence="2" type="ORF">NDI38_29150</name>
</gene>
<sequence>MSALETIDLTEWHRFTELWTTEVARVFEWLEGAETCLQVVREHEWSDQLVNDIKLSKARLETGSKIVDEISNLFSTISKPLAYQDQYDQFQKDLERLESRIRLLNGELEDLITSSIINSPKEAELFLNQVIEPIPTGAPFISSLESQLRRDLWRDRDGVAVFSKIAKSNPQNYIEHYISNPGDVTTLPWDAAEKIINNFGFNTVKLQLNELRNE</sequence>
<evidence type="ECO:0000313" key="3">
    <source>
        <dbReference type="Proteomes" id="UP001476950"/>
    </source>
</evidence>
<protein>
    <submittedName>
        <fullName evidence="2">Uncharacterized protein</fullName>
    </submittedName>
</protein>